<evidence type="ECO:0000313" key="2">
    <source>
        <dbReference type="Proteomes" id="UP000004995"/>
    </source>
</evidence>
<evidence type="ECO:0000313" key="1">
    <source>
        <dbReference type="EnsemblPlants" id="KQL15539"/>
    </source>
</evidence>
<keyword evidence="2" id="KW-1185">Reference proteome</keyword>
<dbReference type="HOGENOM" id="CLU_3053965_0_0_1"/>
<dbReference type="EnsemblPlants" id="KQL15539">
    <property type="protein sequence ID" value="KQL15539"/>
    <property type="gene ID" value="SETIT_025578mg"/>
</dbReference>
<protein>
    <submittedName>
        <fullName evidence="1">Uncharacterized protein</fullName>
    </submittedName>
</protein>
<dbReference type="InParanoid" id="K3ZG76"/>
<organism evidence="1 2">
    <name type="scientific">Setaria italica</name>
    <name type="common">Foxtail millet</name>
    <name type="synonym">Panicum italicum</name>
    <dbReference type="NCBI Taxonomy" id="4555"/>
    <lineage>
        <taxon>Eukaryota</taxon>
        <taxon>Viridiplantae</taxon>
        <taxon>Streptophyta</taxon>
        <taxon>Embryophyta</taxon>
        <taxon>Tracheophyta</taxon>
        <taxon>Spermatophyta</taxon>
        <taxon>Magnoliopsida</taxon>
        <taxon>Liliopsida</taxon>
        <taxon>Poales</taxon>
        <taxon>Poaceae</taxon>
        <taxon>PACMAD clade</taxon>
        <taxon>Panicoideae</taxon>
        <taxon>Panicodae</taxon>
        <taxon>Paniceae</taxon>
        <taxon>Cenchrinae</taxon>
        <taxon>Setaria</taxon>
    </lineage>
</organism>
<sequence length="54" mass="6273">MAAPGSPLSHASRRPRRRRRKLKAVNEILLRFLNITENFLVIFCSDLQFFLVCA</sequence>
<dbReference type="Gramene" id="KQL15539">
    <property type="protein sequence ID" value="KQL15539"/>
    <property type="gene ID" value="SETIT_025578mg"/>
</dbReference>
<proteinExistence type="predicted"/>
<reference evidence="2" key="1">
    <citation type="journal article" date="2012" name="Nat. Biotechnol.">
        <title>Reference genome sequence of the model plant Setaria.</title>
        <authorList>
            <person name="Bennetzen J.L."/>
            <person name="Schmutz J."/>
            <person name="Wang H."/>
            <person name="Percifield R."/>
            <person name="Hawkins J."/>
            <person name="Pontaroli A.C."/>
            <person name="Estep M."/>
            <person name="Feng L."/>
            <person name="Vaughn J.N."/>
            <person name="Grimwood J."/>
            <person name="Jenkins J."/>
            <person name="Barry K."/>
            <person name="Lindquist E."/>
            <person name="Hellsten U."/>
            <person name="Deshpande S."/>
            <person name="Wang X."/>
            <person name="Wu X."/>
            <person name="Mitros T."/>
            <person name="Triplett J."/>
            <person name="Yang X."/>
            <person name="Ye C.Y."/>
            <person name="Mauro-Herrera M."/>
            <person name="Wang L."/>
            <person name="Li P."/>
            <person name="Sharma M."/>
            <person name="Sharma R."/>
            <person name="Ronald P.C."/>
            <person name="Panaud O."/>
            <person name="Kellogg E.A."/>
            <person name="Brutnell T.P."/>
            <person name="Doust A.N."/>
            <person name="Tuskan G.A."/>
            <person name="Rokhsar D."/>
            <person name="Devos K.M."/>
        </authorList>
    </citation>
    <scope>NUCLEOTIDE SEQUENCE [LARGE SCALE GENOMIC DNA]</scope>
    <source>
        <strain evidence="2">cv. Yugu1</strain>
    </source>
</reference>
<name>K3ZG76_SETIT</name>
<reference evidence="1" key="2">
    <citation type="submission" date="2018-08" db="UniProtKB">
        <authorList>
            <consortium name="EnsemblPlants"/>
        </authorList>
    </citation>
    <scope>IDENTIFICATION</scope>
    <source>
        <strain evidence="1">Yugu1</strain>
    </source>
</reference>
<dbReference type="Proteomes" id="UP000004995">
    <property type="component" value="Unassembled WGS sequence"/>
</dbReference>
<accession>K3ZG76</accession>
<dbReference type="AlphaFoldDB" id="K3ZG76"/>
<dbReference type="EMBL" id="AGNK02001731">
    <property type="status" value="NOT_ANNOTATED_CDS"/>
    <property type="molecule type" value="Genomic_DNA"/>
</dbReference>